<sequence length="791" mass="89180">MSLEMKNHAFWYNHAPHFFYGGEIHYFRLPPEKWATHLDQLRDLGLTTVSTYVPWLWHEPHAGQFDFRGETHPQRNLLKFLSLAQTRGLHVFLRVGPYVMAELRQEGLPEWLFTQYPDIIAKDPQGDVHPARIISYLHPTYLKLVERWYSNLASAVSSYFCTNQGPIFLTQLDNEVGMLHWVTALGDSSFHIQEAYQTFLSQRNQPRSYWTYSLFWREYRAQYLQHLADLAHSLTFPSPYVINVHGFRDFSIYSRGVDYPVGLSQLAFAKVLPTSLLGGDFYPGHVTYDNFHDIALAVLFTRAVNSPDTAAFSPEFQSGRFQDRPHIEPSDLDLAARVAIAYGLNGLNWYMLSSGENPENIGVFGQAHDWQAPLALDGSPRPQAESIRHLGQLLKDFAPSLVQSEPLPDITVGFYSPYYMTENSVSDTGEKPPSMVDTIVREREALHFDGTYRCLVAAGVNLDALWLDDPDSDALDIDSHPWLWVATTRFMDANTQKRLASYALAGGTLIIGPYVPDQDLLGETCHILADALGISLPLGPSYSGVVQILPHDSLFSPTCVSYSPSPDVEVMAYVKTENGDPAPVILTQPTRKGKVIVIGVALLGTYDTTYPLVKRLLKSWGKDIGLDNQNPKVHVARRLGPQGHFLFVHNFHETPEKTCITLHDQEKGVMTWTLQLEGRQALMLPYGDVPLIPQHLDIVQTTAELSLNEETIVIYRTKAEGFVKLKQLCDRSPECKPGDKGIRVEIADRSITIQWPATDHPTPIHIPCTWPHDSSSSHHTSTEVLPIKDKY</sequence>
<evidence type="ECO:0000313" key="6">
    <source>
        <dbReference type="EMBL" id="PSR30751.1"/>
    </source>
</evidence>
<dbReference type="Pfam" id="PF01301">
    <property type="entry name" value="Glyco_hydro_35"/>
    <property type="match status" value="1"/>
</dbReference>
<dbReference type="EMBL" id="PXYT01000007">
    <property type="protein sequence ID" value="PSR30751.1"/>
    <property type="molecule type" value="Genomic_DNA"/>
</dbReference>
<name>A0A2T2X8B8_9FIRM</name>
<evidence type="ECO:0000256" key="3">
    <source>
        <dbReference type="SAM" id="MobiDB-lite"/>
    </source>
</evidence>
<dbReference type="GO" id="GO:0005975">
    <property type="term" value="P:carbohydrate metabolic process"/>
    <property type="evidence" value="ECO:0007669"/>
    <property type="project" value="InterPro"/>
</dbReference>
<comment type="similarity">
    <text evidence="1 2">Belongs to the glycosyl hydrolase 35 family.</text>
</comment>
<organism evidence="6 7">
    <name type="scientific">Sulfobacillus benefaciens</name>
    <dbReference type="NCBI Taxonomy" id="453960"/>
    <lineage>
        <taxon>Bacteria</taxon>
        <taxon>Bacillati</taxon>
        <taxon>Bacillota</taxon>
        <taxon>Clostridia</taxon>
        <taxon>Eubacteriales</taxon>
        <taxon>Clostridiales Family XVII. Incertae Sedis</taxon>
        <taxon>Sulfobacillus</taxon>
    </lineage>
</organism>
<dbReference type="Proteomes" id="UP000242699">
    <property type="component" value="Unassembled WGS sequence"/>
</dbReference>
<feature type="domain" description="Glycoside hydrolase 35 catalytic" evidence="4">
    <location>
        <begin position="10"/>
        <end position="180"/>
    </location>
</feature>
<dbReference type="InterPro" id="IPR031330">
    <property type="entry name" value="Gly_Hdrlase_35_cat"/>
</dbReference>
<comment type="caution">
    <text evidence="6">The sequence shown here is derived from an EMBL/GenBank/DDBJ whole genome shotgun (WGS) entry which is preliminary data.</text>
</comment>
<feature type="region of interest" description="Disordered" evidence="3">
    <location>
        <begin position="770"/>
        <end position="791"/>
    </location>
</feature>
<dbReference type="PANTHER" id="PTHR23421">
    <property type="entry name" value="BETA-GALACTOSIDASE RELATED"/>
    <property type="match status" value="1"/>
</dbReference>
<dbReference type="InterPro" id="IPR029062">
    <property type="entry name" value="Class_I_gatase-like"/>
</dbReference>
<dbReference type="AlphaFoldDB" id="A0A2T2X8B8"/>
<feature type="domain" description="GLMA-like second" evidence="5">
    <location>
        <begin position="434"/>
        <end position="553"/>
    </location>
</feature>
<dbReference type="SUPFAM" id="SSF51445">
    <property type="entry name" value="(Trans)glycosidases"/>
    <property type="match status" value="1"/>
</dbReference>
<reference evidence="6 7" key="1">
    <citation type="journal article" date="2014" name="BMC Genomics">
        <title>Comparison of environmental and isolate Sulfobacillus genomes reveals diverse carbon, sulfur, nitrogen, and hydrogen metabolisms.</title>
        <authorList>
            <person name="Justice N.B."/>
            <person name="Norman A."/>
            <person name="Brown C.T."/>
            <person name="Singh A."/>
            <person name="Thomas B.C."/>
            <person name="Banfield J.F."/>
        </authorList>
    </citation>
    <scope>NUCLEOTIDE SEQUENCE [LARGE SCALE GENOMIC DNA]</scope>
    <source>
        <strain evidence="6">AMDSBA1</strain>
    </source>
</reference>
<evidence type="ECO:0000256" key="1">
    <source>
        <dbReference type="ARBA" id="ARBA00009809"/>
    </source>
</evidence>
<dbReference type="Gene3D" id="3.20.20.80">
    <property type="entry name" value="Glycosidases"/>
    <property type="match status" value="1"/>
</dbReference>
<dbReference type="GO" id="GO:0004553">
    <property type="term" value="F:hydrolase activity, hydrolyzing O-glycosyl compounds"/>
    <property type="evidence" value="ECO:0007669"/>
    <property type="project" value="InterPro"/>
</dbReference>
<evidence type="ECO:0000259" key="5">
    <source>
        <dbReference type="Pfam" id="PF22369"/>
    </source>
</evidence>
<proteinExistence type="inferred from homology"/>
<dbReference type="PRINTS" id="PR00742">
    <property type="entry name" value="GLHYDRLASE35"/>
</dbReference>
<accession>A0A2T2X8B8</accession>
<gene>
    <name evidence="6" type="ORF">C7B43_04585</name>
</gene>
<dbReference type="InterPro" id="IPR001944">
    <property type="entry name" value="Glycoside_Hdrlase_35"/>
</dbReference>
<evidence type="ECO:0000256" key="2">
    <source>
        <dbReference type="RuleBase" id="RU003679"/>
    </source>
</evidence>
<dbReference type="CDD" id="cd03143">
    <property type="entry name" value="A4_beta-galactosidase_middle_domain"/>
    <property type="match status" value="1"/>
</dbReference>
<dbReference type="InterPro" id="IPR054746">
    <property type="entry name" value="GLMA-like_second"/>
</dbReference>
<evidence type="ECO:0000259" key="4">
    <source>
        <dbReference type="Pfam" id="PF01301"/>
    </source>
</evidence>
<dbReference type="InterPro" id="IPR017853">
    <property type="entry name" value="GH"/>
</dbReference>
<evidence type="ECO:0000313" key="7">
    <source>
        <dbReference type="Proteomes" id="UP000242699"/>
    </source>
</evidence>
<dbReference type="Pfam" id="PF22369">
    <property type="entry name" value="GLMA_2nd"/>
    <property type="match status" value="1"/>
</dbReference>
<dbReference type="Gene3D" id="3.40.50.880">
    <property type="match status" value="1"/>
</dbReference>
<protein>
    <submittedName>
        <fullName evidence="6">Beta-galactosidase</fullName>
    </submittedName>
</protein>